<evidence type="ECO:0000256" key="6">
    <source>
        <dbReference type="SAM" id="Phobius"/>
    </source>
</evidence>
<dbReference type="Pfam" id="PF20684">
    <property type="entry name" value="Fung_rhodopsin"/>
    <property type="match status" value="1"/>
</dbReference>
<dbReference type="OrthoDB" id="4682787at2759"/>
<feature type="transmembrane region" description="Helical" evidence="6">
    <location>
        <begin position="123"/>
        <end position="142"/>
    </location>
</feature>
<organism evidence="8 9">
    <name type="scientific">Cudoniella acicularis</name>
    <dbReference type="NCBI Taxonomy" id="354080"/>
    <lineage>
        <taxon>Eukaryota</taxon>
        <taxon>Fungi</taxon>
        <taxon>Dikarya</taxon>
        <taxon>Ascomycota</taxon>
        <taxon>Pezizomycotina</taxon>
        <taxon>Leotiomycetes</taxon>
        <taxon>Helotiales</taxon>
        <taxon>Tricladiaceae</taxon>
        <taxon>Cudoniella</taxon>
    </lineage>
</organism>
<keyword evidence="9" id="KW-1185">Reference proteome</keyword>
<keyword evidence="4 6" id="KW-0472">Membrane</keyword>
<comment type="subcellular location">
    <subcellularLocation>
        <location evidence="1">Membrane</location>
        <topology evidence="1">Multi-pass membrane protein</topology>
    </subcellularLocation>
</comment>
<feature type="domain" description="Rhodopsin" evidence="7">
    <location>
        <begin position="30"/>
        <end position="266"/>
    </location>
</feature>
<proteinExistence type="inferred from homology"/>
<evidence type="ECO:0000256" key="5">
    <source>
        <dbReference type="ARBA" id="ARBA00038359"/>
    </source>
</evidence>
<reference evidence="8 9" key="1">
    <citation type="submission" date="2020-03" db="EMBL/GenBank/DDBJ databases">
        <title>Draft Genome Sequence of Cudoniella acicularis.</title>
        <authorList>
            <person name="Buettner E."/>
            <person name="Kellner H."/>
        </authorList>
    </citation>
    <scope>NUCLEOTIDE SEQUENCE [LARGE SCALE GENOMIC DNA]</scope>
    <source>
        <strain evidence="8 9">DSM 108380</strain>
    </source>
</reference>
<dbReference type="Proteomes" id="UP000566819">
    <property type="component" value="Unassembled WGS sequence"/>
</dbReference>
<dbReference type="InterPro" id="IPR052337">
    <property type="entry name" value="SAT4-like"/>
</dbReference>
<dbReference type="AlphaFoldDB" id="A0A8H4RXK6"/>
<dbReference type="EMBL" id="JAAMPI010000027">
    <property type="protein sequence ID" value="KAF4637321.1"/>
    <property type="molecule type" value="Genomic_DNA"/>
</dbReference>
<feature type="transmembrane region" description="Helical" evidence="6">
    <location>
        <begin position="46"/>
        <end position="71"/>
    </location>
</feature>
<comment type="similarity">
    <text evidence="5">Belongs to the SAT4 family.</text>
</comment>
<feature type="transmembrane region" description="Helical" evidence="6">
    <location>
        <begin position="169"/>
        <end position="190"/>
    </location>
</feature>
<dbReference type="PANTHER" id="PTHR33048">
    <property type="entry name" value="PTH11-LIKE INTEGRAL MEMBRANE PROTEIN (AFU_ORTHOLOGUE AFUA_5G11245)"/>
    <property type="match status" value="1"/>
</dbReference>
<comment type="caution">
    <text evidence="8">The sequence shown here is derived from an EMBL/GenBank/DDBJ whole genome shotgun (WGS) entry which is preliminary data.</text>
</comment>
<evidence type="ECO:0000256" key="3">
    <source>
        <dbReference type="ARBA" id="ARBA00022989"/>
    </source>
</evidence>
<sequence>MSTSSSDFNGAPLISVAIAFLTLTWVSLSLRCFVRLKITKLFEADDWFILIAQGVFCLSCSFILRGVHYGLGRHNSSLPQDNEIQALKYQALATLTYIADMMFIKLSIAIFLLRIAVQQRYIWVLKISIVIVVIWTVAIFFYDLFQCTPVEAQWDIRIQNPKCASGDSFVSAAYSLSVMSIVSDWLYALLPIPMIWSVRMTFTAKLTVSIVLSMGIFASIATLIRLRFLIDLADSSDNLYAMIWTLIEPGVAITAASLITIRPLLRAIHFPGFESHPYPSNRQ</sequence>
<name>A0A8H4RXK6_9HELO</name>
<evidence type="ECO:0000256" key="2">
    <source>
        <dbReference type="ARBA" id="ARBA00022692"/>
    </source>
</evidence>
<dbReference type="InterPro" id="IPR049326">
    <property type="entry name" value="Rhodopsin_dom_fungi"/>
</dbReference>
<evidence type="ECO:0000259" key="7">
    <source>
        <dbReference type="Pfam" id="PF20684"/>
    </source>
</evidence>
<feature type="transmembrane region" description="Helical" evidence="6">
    <location>
        <begin position="12"/>
        <end position="34"/>
    </location>
</feature>
<evidence type="ECO:0000256" key="4">
    <source>
        <dbReference type="ARBA" id="ARBA00023136"/>
    </source>
</evidence>
<feature type="transmembrane region" description="Helical" evidence="6">
    <location>
        <begin position="239"/>
        <end position="261"/>
    </location>
</feature>
<accession>A0A8H4RXK6</accession>
<protein>
    <recommendedName>
        <fullName evidence="7">Rhodopsin domain-containing protein</fullName>
    </recommendedName>
</protein>
<dbReference type="GO" id="GO:0016020">
    <property type="term" value="C:membrane"/>
    <property type="evidence" value="ECO:0007669"/>
    <property type="project" value="UniProtKB-SubCell"/>
</dbReference>
<dbReference type="PANTHER" id="PTHR33048:SF47">
    <property type="entry name" value="INTEGRAL MEMBRANE PROTEIN-RELATED"/>
    <property type="match status" value="1"/>
</dbReference>
<keyword evidence="2 6" id="KW-0812">Transmembrane</keyword>
<keyword evidence="3 6" id="KW-1133">Transmembrane helix</keyword>
<evidence type="ECO:0000256" key="1">
    <source>
        <dbReference type="ARBA" id="ARBA00004141"/>
    </source>
</evidence>
<feature type="transmembrane region" description="Helical" evidence="6">
    <location>
        <begin position="202"/>
        <end position="224"/>
    </location>
</feature>
<gene>
    <name evidence="8" type="ORF">G7Y89_g768</name>
</gene>
<evidence type="ECO:0000313" key="8">
    <source>
        <dbReference type="EMBL" id="KAF4637321.1"/>
    </source>
</evidence>
<evidence type="ECO:0000313" key="9">
    <source>
        <dbReference type="Proteomes" id="UP000566819"/>
    </source>
</evidence>
<feature type="transmembrane region" description="Helical" evidence="6">
    <location>
        <begin position="91"/>
        <end position="116"/>
    </location>
</feature>